<dbReference type="Pfam" id="PF04993">
    <property type="entry name" value="TfoX_N"/>
    <property type="match status" value="1"/>
</dbReference>
<accession>A0ABU1VPX0</accession>
<dbReference type="SUPFAM" id="SSF159894">
    <property type="entry name" value="YgaC/TfoX-N like"/>
    <property type="match status" value="1"/>
</dbReference>
<protein>
    <submittedName>
        <fullName evidence="2">DNA transformation protein</fullName>
    </submittedName>
</protein>
<dbReference type="InterPro" id="IPR007076">
    <property type="entry name" value="TfoX_N"/>
</dbReference>
<sequence length="121" mass="13737">MRDDFIDYLQDLFADFGPVTARRMFGGHGLYRDGVFFALVIDESLYLKVDAQTQARFEAAGSAPFVYEKQREPITLSYWSAPAAAMESAQDMRPWAQLAYEAALRKANAPPKRVRASKRPR</sequence>
<comment type="caution">
    <text evidence="2">The sequence shown here is derived from an EMBL/GenBank/DDBJ whole genome shotgun (WGS) entry which is preliminary data.</text>
</comment>
<reference evidence="2 3" key="1">
    <citation type="submission" date="2023-07" db="EMBL/GenBank/DDBJ databases">
        <title>Sorghum-associated microbial communities from plants grown in Nebraska, USA.</title>
        <authorList>
            <person name="Schachtman D."/>
        </authorList>
    </citation>
    <scope>NUCLEOTIDE SEQUENCE [LARGE SCALE GENOMIC DNA]</scope>
    <source>
        <strain evidence="2 3">BE187</strain>
    </source>
</reference>
<dbReference type="InterPro" id="IPR047525">
    <property type="entry name" value="TfoX-like"/>
</dbReference>
<feature type="domain" description="TfoX N-terminal" evidence="1">
    <location>
        <begin position="11"/>
        <end position="103"/>
    </location>
</feature>
<name>A0ABU1VPX0_9GAMM</name>
<dbReference type="EMBL" id="JAVDVW010000001">
    <property type="protein sequence ID" value="MDR7099497.1"/>
    <property type="molecule type" value="Genomic_DNA"/>
</dbReference>
<dbReference type="RefSeq" id="WP_310053691.1">
    <property type="nucleotide sequence ID" value="NZ_JAVDVW010000001.1"/>
</dbReference>
<evidence type="ECO:0000313" key="2">
    <source>
        <dbReference type="EMBL" id="MDR7099497.1"/>
    </source>
</evidence>
<keyword evidence="3" id="KW-1185">Reference proteome</keyword>
<dbReference type="PANTHER" id="PTHR36121">
    <property type="entry name" value="PROTEIN SXY"/>
    <property type="match status" value="1"/>
</dbReference>
<dbReference type="Proteomes" id="UP001267878">
    <property type="component" value="Unassembled WGS sequence"/>
</dbReference>
<proteinExistence type="predicted"/>
<evidence type="ECO:0000313" key="3">
    <source>
        <dbReference type="Proteomes" id="UP001267878"/>
    </source>
</evidence>
<dbReference type="PANTHER" id="PTHR36121:SF1">
    <property type="entry name" value="PROTEIN SXY"/>
    <property type="match status" value="1"/>
</dbReference>
<gene>
    <name evidence="2" type="ORF">J2X04_001844</name>
</gene>
<evidence type="ECO:0000259" key="1">
    <source>
        <dbReference type="Pfam" id="PF04993"/>
    </source>
</evidence>
<dbReference type="Gene3D" id="3.30.1460.30">
    <property type="entry name" value="YgaC/TfoX-N like chaperone"/>
    <property type="match status" value="1"/>
</dbReference>
<organism evidence="2 3">
    <name type="scientific">Agrilutibacter niabensis</name>
    <dbReference type="NCBI Taxonomy" id="380628"/>
    <lineage>
        <taxon>Bacteria</taxon>
        <taxon>Pseudomonadati</taxon>
        <taxon>Pseudomonadota</taxon>
        <taxon>Gammaproteobacteria</taxon>
        <taxon>Lysobacterales</taxon>
        <taxon>Lysobacteraceae</taxon>
        <taxon>Agrilutibacter</taxon>
    </lineage>
</organism>